<keyword evidence="3" id="KW-1185">Reference proteome</keyword>
<dbReference type="RefSeq" id="WP_109720592.1">
    <property type="nucleotide sequence ID" value="NZ_QEQK01000009.1"/>
</dbReference>
<dbReference type="AlphaFoldDB" id="A0A363UJR6"/>
<evidence type="ECO:0000313" key="3">
    <source>
        <dbReference type="Proteomes" id="UP000251800"/>
    </source>
</evidence>
<dbReference type="InterPro" id="IPR029069">
    <property type="entry name" value="HotDog_dom_sf"/>
</dbReference>
<evidence type="ECO:0000259" key="1">
    <source>
        <dbReference type="Pfam" id="PF01575"/>
    </source>
</evidence>
<name>A0A363UJR6_9GAMM</name>
<gene>
    <name evidence="2" type="ORF">DEH80_11215</name>
</gene>
<comment type="caution">
    <text evidence="2">The sequence shown here is derived from an EMBL/GenBank/DDBJ whole genome shotgun (WGS) entry which is preliminary data.</text>
</comment>
<dbReference type="PANTHER" id="PTHR43841">
    <property type="entry name" value="3-HYDROXYACYL-THIOESTER DEHYDRATASE HTDX-RELATED"/>
    <property type="match status" value="1"/>
</dbReference>
<evidence type="ECO:0000313" key="2">
    <source>
        <dbReference type="EMBL" id="PWN55668.1"/>
    </source>
</evidence>
<dbReference type="Gene3D" id="3.10.129.10">
    <property type="entry name" value="Hotdog Thioesterase"/>
    <property type="match status" value="1"/>
</dbReference>
<dbReference type="SUPFAM" id="SSF54637">
    <property type="entry name" value="Thioesterase/thiol ester dehydrase-isomerase"/>
    <property type="match status" value="2"/>
</dbReference>
<organism evidence="2 3">
    <name type="scientific">Abyssibacter profundi</name>
    <dbReference type="NCBI Taxonomy" id="2182787"/>
    <lineage>
        <taxon>Bacteria</taxon>
        <taxon>Pseudomonadati</taxon>
        <taxon>Pseudomonadota</taxon>
        <taxon>Gammaproteobacteria</taxon>
        <taxon>Chromatiales</taxon>
        <taxon>Oceanococcaceae</taxon>
        <taxon>Abyssibacter</taxon>
    </lineage>
</organism>
<sequence>MSATVNLQFDAPPSIWVGFAKAAKPGAVSLGPGQDIPRMEAHLAPAPASAKQVDKYRKLCGFESNGLLPVTYPHILAAPLHMAVLTHDAFPLRLLGAVHMRNVVHQHRALHQNEPLGVQVVVEGHRPVDKGLEFDLQTRIVDTDEQCVWESISTNLIRDPGKRASSGGGKKGWEPPVWDEYAVVDRWKAASNIGRRYGVVAGDVNPIHLHAVAAKLFGFKRAIAHGMWSFASSVSRCGGDVIEGACSLDVAFKRPLFLPGKPELLAKPADGGQAYLLTNPNRSTVYLEGTIKPAS</sequence>
<dbReference type="EMBL" id="QEQK01000009">
    <property type="protein sequence ID" value="PWN55668.1"/>
    <property type="molecule type" value="Genomic_DNA"/>
</dbReference>
<dbReference type="PANTHER" id="PTHR43841:SF1">
    <property type="entry name" value="3-HYDROXYACYL-THIOESTER DEHYDRATASE X"/>
    <property type="match status" value="1"/>
</dbReference>
<dbReference type="OrthoDB" id="9774179at2"/>
<dbReference type="Proteomes" id="UP000251800">
    <property type="component" value="Unassembled WGS sequence"/>
</dbReference>
<accession>A0A363UJR6</accession>
<dbReference type="Pfam" id="PF01575">
    <property type="entry name" value="MaoC_dehydratas"/>
    <property type="match status" value="1"/>
</dbReference>
<feature type="domain" description="MaoC-like" evidence="1">
    <location>
        <begin position="195"/>
        <end position="255"/>
    </location>
</feature>
<proteinExistence type="predicted"/>
<reference evidence="2 3" key="1">
    <citation type="submission" date="2018-05" db="EMBL/GenBank/DDBJ databases">
        <title>Abyssibacter profundi OUC007T gen. nov., sp. nov, a marine bacterium isolated from seawater of the Mariana Trench.</title>
        <authorList>
            <person name="Zhou S."/>
        </authorList>
    </citation>
    <scope>NUCLEOTIDE SEQUENCE [LARGE SCALE GENOMIC DNA]</scope>
    <source>
        <strain evidence="2 3">OUC007</strain>
    </source>
</reference>
<dbReference type="InterPro" id="IPR002539">
    <property type="entry name" value="MaoC-like_dom"/>
</dbReference>
<protein>
    <recommendedName>
        <fullName evidence="1">MaoC-like domain-containing protein</fullName>
    </recommendedName>
</protein>